<reference evidence="19" key="3">
    <citation type="submission" date="2015-04" db="UniProtKB">
        <authorList>
            <consortium name="EnsemblPlants"/>
        </authorList>
    </citation>
    <scope>IDENTIFICATION</scope>
    <source>
        <strain evidence="19">cv. Jemalong A17</strain>
    </source>
</reference>
<sequence>MASNICLYLWFFYITNIHFIFTLAHFHNYIIHMDLSAMPKAYSNQHSWYKSTLYRVTTTNNNLESSTSSKIIYTYTNVMNGFSASLSPKEHEALKTSHGYISSIPDLPLKLDTTYSPQFLGLNPYKGVWLASDYGKDVIVGVIDTGVWPESESFNDNGFTKIPSKWKGKLCQFENTNNSSFCNKKLIGARFFNKGFLAMNSTIDTTTVNSTRDTDGHGTHTSTTVAGNQVNGASFFGYANGTARGIAPLSRVAVYKALWPGTNGKALSSDTIAAIDAAISDGVDVLSISLGFNNASNLYEDPIAIATFAAMEKGVFVSTSAGNNGPSFNTLHNGIPWVITVAASTLDREFFGNLTLGNGVSLTGFSSYIGNFSASNIPIVFKGMCDNFTELIRVKSEIVVCEDKNESLSNQIYNVVKAEVVGAIFISNTTQDDLSEDLRYLLPSIIINQKNGEMVKDYIHSNFNSSSIEKMSFKITSFGAKPVPRVDFYSSRGPSKSCPYVLKPDITAPGTSILAAWPPNVPVLDFGSHKVVNKFNFLTGTSMSCPHVAGVGALLKGAHADWSPTAIRSAMMTTSDIFDNTKELIKDIGKDNIAATPFALGAGHINPNKALDPGLVYDIGVQDYVNFLCALNFTQKHITAITRSSSNDCSNPSLHLNYPSFIAFFNAGNSSPRTAQEFHRTVTNVGEGQTVYVASITPIEGFNVGVIPNRLVFNEKNEKLSYRLRIEHRRMTQKNELSFGYLTWKNGKHVVRSPIVVTTPNFNLIEN</sequence>
<dbReference type="GO" id="GO:0009610">
    <property type="term" value="P:response to symbiotic fungus"/>
    <property type="evidence" value="ECO:0007669"/>
    <property type="project" value="UniProtKB-ARBA"/>
</dbReference>
<dbReference type="GO" id="GO:0008240">
    <property type="term" value="F:tripeptidyl-peptidase activity"/>
    <property type="evidence" value="ECO:0007669"/>
    <property type="project" value="UniProtKB-EC"/>
</dbReference>
<evidence type="ECO:0000256" key="4">
    <source>
        <dbReference type="ARBA" id="ARBA00022523"/>
    </source>
</evidence>
<dbReference type="Proteomes" id="UP000002051">
    <property type="component" value="Chromosome 8"/>
</dbReference>
<keyword evidence="13" id="KW-0812">Transmembrane</keyword>
<keyword evidence="4" id="KW-0052">Apoplast</keyword>
<accession>A0A072TMY0</accession>
<evidence type="ECO:0000313" key="19">
    <source>
        <dbReference type="EnsemblPlants" id="KEH18576"/>
    </source>
</evidence>
<dbReference type="HOGENOM" id="CLU_000625_4_6_1"/>
<dbReference type="GO" id="GO:0048046">
    <property type="term" value="C:apoplast"/>
    <property type="evidence" value="ECO:0007669"/>
    <property type="project" value="UniProtKB-SubCell"/>
</dbReference>
<reference evidence="17 20" key="2">
    <citation type="journal article" date="2014" name="BMC Genomics">
        <title>An improved genome release (version Mt4.0) for the model legume Medicago truncatula.</title>
        <authorList>
            <person name="Tang H."/>
            <person name="Krishnakumar V."/>
            <person name="Bidwell S."/>
            <person name="Rosen B."/>
            <person name="Chan A."/>
            <person name="Zhou S."/>
            <person name="Gentzbittel L."/>
            <person name="Childs K.L."/>
            <person name="Yandell M."/>
            <person name="Gundlach H."/>
            <person name="Mayer K.F."/>
            <person name="Schwartz D.C."/>
            <person name="Town C.D."/>
        </authorList>
    </citation>
    <scope>GENOME REANNOTATION</scope>
    <source>
        <strain evidence="17">A17</strain>
        <strain evidence="19 20">cv. Jemalong A17</strain>
    </source>
</reference>
<comment type="function">
    <text evidence="1">Required for arbuscular mycorrhiza (AM) development during AM symbiosis with AM fungi (e.g. Glomeromycota intraradices).</text>
</comment>
<dbReference type="SUPFAM" id="SSF52743">
    <property type="entry name" value="Subtilisin-like"/>
    <property type="match status" value="1"/>
</dbReference>
<dbReference type="Pfam" id="PF17766">
    <property type="entry name" value="fn3_6"/>
    <property type="match status" value="1"/>
</dbReference>
<dbReference type="AlphaFoldDB" id="A0A072TMY0"/>
<keyword evidence="13" id="KW-0472">Membrane</keyword>
<keyword evidence="20" id="KW-1185">Reference proteome</keyword>
<dbReference type="PROSITE" id="PS51892">
    <property type="entry name" value="SUBTILASE"/>
    <property type="match status" value="1"/>
</dbReference>
<dbReference type="InterPro" id="IPR041469">
    <property type="entry name" value="Subtilisin-like_FN3"/>
</dbReference>
<dbReference type="KEGG" id="mtr:25500621"/>
<evidence type="ECO:0000256" key="8">
    <source>
        <dbReference type="ARBA" id="ARBA00022801"/>
    </source>
</evidence>
<name>A0A072TMY0_MEDTR</name>
<dbReference type="OrthoDB" id="206201at2759"/>
<evidence type="ECO:0000256" key="6">
    <source>
        <dbReference type="ARBA" id="ARBA00022670"/>
    </source>
</evidence>
<dbReference type="GO" id="GO:0004252">
    <property type="term" value="F:serine-type endopeptidase activity"/>
    <property type="evidence" value="ECO:0000318"/>
    <property type="project" value="GO_Central"/>
</dbReference>
<dbReference type="CDD" id="cd04852">
    <property type="entry name" value="Peptidases_S8_3"/>
    <property type="match status" value="1"/>
</dbReference>
<evidence type="ECO:0000259" key="14">
    <source>
        <dbReference type="Pfam" id="PF00082"/>
    </source>
</evidence>
<feature type="active site" description="Charge relay system" evidence="11 12">
    <location>
        <position position="144"/>
    </location>
</feature>
<comment type="subcellular location">
    <subcellularLocation>
        <location evidence="2">Secreted</location>
        <location evidence="2">Extracellular space</location>
        <location evidence="2">Apoplast</location>
    </subcellularLocation>
</comment>
<evidence type="ECO:0000313" key="18">
    <source>
        <dbReference type="EMBL" id="RHN39638.1"/>
    </source>
</evidence>
<feature type="domain" description="Inhibitor I9" evidence="15">
    <location>
        <begin position="28"/>
        <end position="111"/>
    </location>
</feature>
<keyword evidence="8 12" id="KW-0378">Hydrolase</keyword>
<feature type="domain" description="Peptidase S8/S53" evidence="14">
    <location>
        <begin position="135"/>
        <end position="581"/>
    </location>
</feature>
<dbReference type="Proteomes" id="UP000265566">
    <property type="component" value="Chromosome 8"/>
</dbReference>
<dbReference type="InterPro" id="IPR036852">
    <property type="entry name" value="Peptidase_S8/S53_dom_sf"/>
</dbReference>
<dbReference type="EC" id="3.4.14.10" evidence="18"/>
<keyword evidence="10" id="KW-0325">Glycoprotein</keyword>
<dbReference type="EMBL" id="CM001224">
    <property type="protein sequence ID" value="KEH18576.1"/>
    <property type="molecule type" value="Genomic_DNA"/>
</dbReference>
<dbReference type="STRING" id="3880.A0A072TMY0"/>
<dbReference type="InterPro" id="IPR034197">
    <property type="entry name" value="Peptidases_S8_3"/>
</dbReference>
<evidence type="ECO:0000256" key="2">
    <source>
        <dbReference type="ARBA" id="ARBA00004271"/>
    </source>
</evidence>
<evidence type="ECO:0000259" key="15">
    <source>
        <dbReference type="Pfam" id="PF05922"/>
    </source>
</evidence>
<evidence type="ECO:0000256" key="13">
    <source>
        <dbReference type="SAM" id="Phobius"/>
    </source>
</evidence>
<evidence type="ECO:0000256" key="12">
    <source>
        <dbReference type="PROSITE-ProRule" id="PRU01240"/>
    </source>
</evidence>
<dbReference type="EnsemblPlants" id="KEH18576">
    <property type="protein sequence ID" value="KEH18576"/>
    <property type="gene ID" value="MTR_8g024390"/>
</dbReference>
<protein>
    <submittedName>
        <fullName evidence="18">Putative tripeptidyl-peptidase II</fullName>
        <ecNumber evidence="18">3.4.14.10</ecNumber>
    </submittedName>
    <submittedName>
        <fullName evidence="17">Subtilisin-like serine protease</fullName>
    </submittedName>
</protein>
<evidence type="ECO:0000256" key="9">
    <source>
        <dbReference type="ARBA" id="ARBA00022825"/>
    </source>
</evidence>
<evidence type="ECO:0000256" key="10">
    <source>
        <dbReference type="ARBA" id="ARBA00023180"/>
    </source>
</evidence>
<dbReference type="Gramene" id="rna45680">
    <property type="protein sequence ID" value="RHN39638.1"/>
    <property type="gene ID" value="gene45680"/>
</dbReference>
<dbReference type="PROSITE" id="PS00138">
    <property type="entry name" value="SUBTILASE_SER"/>
    <property type="match status" value="1"/>
</dbReference>
<dbReference type="CDD" id="cd02120">
    <property type="entry name" value="PA_subtilisin_like"/>
    <property type="match status" value="1"/>
</dbReference>
<dbReference type="InterPro" id="IPR045051">
    <property type="entry name" value="SBT"/>
</dbReference>
<keyword evidence="5" id="KW-0964">Secreted</keyword>
<feature type="active site" description="Charge relay system" evidence="11 12">
    <location>
        <position position="542"/>
    </location>
</feature>
<evidence type="ECO:0000256" key="7">
    <source>
        <dbReference type="ARBA" id="ARBA00022729"/>
    </source>
</evidence>
<dbReference type="Pfam" id="PF00082">
    <property type="entry name" value="Peptidase_S8"/>
    <property type="match status" value="1"/>
</dbReference>
<dbReference type="InterPro" id="IPR015500">
    <property type="entry name" value="Peptidase_S8_subtilisin-rel"/>
</dbReference>
<dbReference type="PRINTS" id="PR00723">
    <property type="entry name" value="SUBTILISIN"/>
</dbReference>
<evidence type="ECO:0000256" key="5">
    <source>
        <dbReference type="ARBA" id="ARBA00022525"/>
    </source>
</evidence>
<feature type="transmembrane region" description="Helical" evidence="13">
    <location>
        <begin position="7"/>
        <end position="26"/>
    </location>
</feature>
<organism evidence="17 20">
    <name type="scientific">Medicago truncatula</name>
    <name type="common">Barrel medic</name>
    <name type="synonym">Medicago tribuloides</name>
    <dbReference type="NCBI Taxonomy" id="3880"/>
    <lineage>
        <taxon>Eukaryota</taxon>
        <taxon>Viridiplantae</taxon>
        <taxon>Streptophyta</taxon>
        <taxon>Embryophyta</taxon>
        <taxon>Tracheophyta</taxon>
        <taxon>Spermatophyta</taxon>
        <taxon>Magnoliopsida</taxon>
        <taxon>eudicotyledons</taxon>
        <taxon>Gunneridae</taxon>
        <taxon>Pentapetalae</taxon>
        <taxon>rosids</taxon>
        <taxon>fabids</taxon>
        <taxon>Fabales</taxon>
        <taxon>Fabaceae</taxon>
        <taxon>Papilionoideae</taxon>
        <taxon>50 kb inversion clade</taxon>
        <taxon>NPAAA clade</taxon>
        <taxon>Hologalegina</taxon>
        <taxon>IRL clade</taxon>
        <taxon>Trifolieae</taxon>
        <taxon>Medicago</taxon>
    </lineage>
</organism>
<dbReference type="GO" id="GO:0009609">
    <property type="term" value="P:response to symbiotic bacterium"/>
    <property type="evidence" value="ECO:0007669"/>
    <property type="project" value="UniProtKB-ARBA"/>
</dbReference>
<dbReference type="Gene3D" id="2.60.40.2310">
    <property type="match status" value="1"/>
</dbReference>
<evidence type="ECO:0000313" key="17">
    <source>
        <dbReference type="EMBL" id="KEH18576.1"/>
    </source>
</evidence>
<dbReference type="InterPro" id="IPR023828">
    <property type="entry name" value="Peptidase_S8_Ser-AS"/>
</dbReference>
<dbReference type="GO" id="GO:0006508">
    <property type="term" value="P:proteolysis"/>
    <property type="evidence" value="ECO:0007669"/>
    <property type="project" value="UniProtKB-KW"/>
</dbReference>
<dbReference type="InterPro" id="IPR037045">
    <property type="entry name" value="S8pro/Inhibitor_I9_sf"/>
</dbReference>
<evidence type="ECO:0000256" key="11">
    <source>
        <dbReference type="PIRSR" id="PIRSR615500-1"/>
    </source>
</evidence>
<reference evidence="17 20" key="1">
    <citation type="journal article" date="2011" name="Nature">
        <title>The Medicago genome provides insight into the evolution of rhizobial symbioses.</title>
        <authorList>
            <person name="Young N.D."/>
            <person name="Debelle F."/>
            <person name="Oldroyd G.E."/>
            <person name="Geurts R."/>
            <person name="Cannon S.B."/>
            <person name="Udvardi M.K."/>
            <person name="Benedito V.A."/>
            <person name="Mayer K.F."/>
            <person name="Gouzy J."/>
            <person name="Schoof H."/>
            <person name="Van de Peer Y."/>
            <person name="Proost S."/>
            <person name="Cook D.R."/>
            <person name="Meyers B.C."/>
            <person name="Spannagl M."/>
            <person name="Cheung F."/>
            <person name="De Mita S."/>
            <person name="Krishnakumar V."/>
            <person name="Gundlach H."/>
            <person name="Zhou S."/>
            <person name="Mudge J."/>
            <person name="Bharti A.K."/>
            <person name="Murray J.D."/>
            <person name="Naoumkina M.A."/>
            <person name="Rosen B."/>
            <person name="Silverstein K.A."/>
            <person name="Tang H."/>
            <person name="Rombauts S."/>
            <person name="Zhao P.X."/>
            <person name="Zhou P."/>
            <person name="Barbe V."/>
            <person name="Bardou P."/>
            <person name="Bechner M."/>
            <person name="Bellec A."/>
            <person name="Berger A."/>
            <person name="Berges H."/>
            <person name="Bidwell S."/>
            <person name="Bisseling T."/>
            <person name="Choisne N."/>
            <person name="Couloux A."/>
            <person name="Denny R."/>
            <person name="Deshpande S."/>
            <person name="Dai X."/>
            <person name="Doyle J.J."/>
            <person name="Dudez A.M."/>
            <person name="Farmer A.D."/>
            <person name="Fouteau S."/>
            <person name="Franken C."/>
            <person name="Gibelin C."/>
            <person name="Gish J."/>
            <person name="Goldstein S."/>
            <person name="Gonzalez A.J."/>
            <person name="Green P.J."/>
            <person name="Hallab A."/>
            <person name="Hartog M."/>
            <person name="Hua A."/>
            <person name="Humphray S.J."/>
            <person name="Jeong D.H."/>
            <person name="Jing Y."/>
            <person name="Jocker A."/>
            <person name="Kenton S.M."/>
            <person name="Kim D.J."/>
            <person name="Klee K."/>
            <person name="Lai H."/>
            <person name="Lang C."/>
            <person name="Lin S."/>
            <person name="Macmil S.L."/>
            <person name="Magdelenat G."/>
            <person name="Matthews L."/>
            <person name="McCorrison J."/>
            <person name="Monaghan E.L."/>
            <person name="Mun J.H."/>
            <person name="Najar F.Z."/>
            <person name="Nicholson C."/>
            <person name="Noirot C."/>
            <person name="O'Bleness M."/>
            <person name="Paule C.R."/>
            <person name="Poulain J."/>
            <person name="Prion F."/>
            <person name="Qin B."/>
            <person name="Qu C."/>
            <person name="Retzel E.F."/>
            <person name="Riddle C."/>
            <person name="Sallet E."/>
            <person name="Samain S."/>
            <person name="Samson N."/>
            <person name="Sanders I."/>
            <person name="Saurat O."/>
            <person name="Scarpelli C."/>
            <person name="Schiex T."/>
            <person name="Segurens B."/>
            <person name="Severin A.J."/>
            <person name="Sherrier D.J."/>
            <person name="Shi R."/>
            <person name="Sims S."/>
            <person name="Singer S.R."/>
            <person name="Sinharoy S."/>
            <person name="Sterck L."/>
            <person name="Viollet A."/>
            <person name="Wang B.B."/>
            <person name="Wang K."/>
            <person name="Wang M."/>
            <person name="Wang X."/>
            <person name="Warfsmann J."/>
            <person name="Weissenbach J."/>
            <person name="White D.D."/>
            <person name="White J.D."/>
            <person name="Wiley G.B."/>
            <person name="Wincker P."/>
            <person name="Xing Y."/>
            <person name="Yang L."/>
            <person name="Yao Z."/>
            <person name="Ying F."/>
            <person name="Zhai J."/>
            <person name="Zhou L."/>
            <person name="Zuber A."/>
            <person name="Denarie J."/>
            <person name="Dixon R.A."/>
            <person name="May G.D."/>
            <person name="Schwartz D.C."/>
            <person name="Rogers J."/>
            <person name="Quetier F."/>
            <person name="Town C.D."/>
            <person name="Roe B.A."/>
        </authorList>
    </citation>
    <scope>NUCLEOTIDE SEQUENCE [LARGE SCALE GENOMIC DNA]</scope>
    <source>
        <strain evidence="17">A17</strain>
        <strain evidence="19 20">cv. Jemalong A17</strain>
    </source>
</reference>
<reference evidence="18" key="4">
    <citation type="journal article" date="2018" name="Nat. Plants">
        <title>Whole-genome landscape of Medicago truncatula symbiotic genes.</title>
        <authorList>
            <person name="Pecrix Y."/>
            <person name="Gamas P."/>
            <person name="Carrere S."/>
        </authorList>
    </citation>
    <scope>NUCLEOTIDE SEQUENCE</scope>
    <source>
        <tissue evidence="18">Leaves</tissue>
    </source>
</reference>
<comment type="similarity">
    <text evidence="3 12">Belongs to the peptidase S8 family.</text>
</comment>
<dbReference type="GO" id="GO:0005576">
    <property type="term" value="C:extracellular region"/>
    <property type="evidence" value="ECO:0000318"/>
    <property type="project" value="GO_Central"/>
</dbReference>
<feature type="active site" description="Charge relay system" evidence="11 12">
    <location>
        <position position="217"/>
    </location>
</feature>
<keyword evidence="13" id="KW-1133">Transmembrane helix</keyword>
<dbReference type="FunFam" id="3.40.50.200:FF:000006">
    <property type="entry name" value="Subtilisin-like protease SBT1.5"/>
    <property type="match status" value="1"/>
</dbReference>
<dbReference type="Pfam" id="PF05922">
    <property type="entry name" value="Inhibitor_I9"/>
    <property type="match status" value="1"/>
</dbReference>
<dbReference type="InterPro" id="IPR010259">
    <property type="entry name" value="S8pro/Inhibitor_I9"/>
</dbReference>
<keyword evidence="9 12" id="KW-0720">Serine protease</keyword>
<dbReference type="Gene3D" id="3.50.30.30">
    <property type="match status" value="1"/>
</dbReference>
<dbReference type="FunFam" id="3.30.70.80:FF:000003">
    <property type="entry name" value="Subtilisin-like protease SBT1.9"/>
    <property type="match status" value="1"/>
</dbReference>
<dbReference type="InterPro" id="IPR000209">
    <property type="entry name" value="Peptidase_S8/S53_dom"/>
</dbReference>
<gene>
    <name evidence="19" type="primary">25500621</name>
    <name evidence="17" type="ordered locus">MTR_8g024390</name>
    <name evidence="18" type="ORF">MtrunA17_Chr8g0345981</name>
</gene>
<dbReference type="Gene3D" id="3.30.70.80">
    <property type="entry name" value="Peptidase S8 propeptide/proteinase inhibitor I9"/>
    <property type="match status" value="1"/>
</dbReference>
<evidence type="ECO:0000256" key="1">
    <source>
        <dbReference type="ARBA" id="ARBA00002076"/>
    </source>
</evidence>
<proteinExistence type="inferred from homology"/>
<dbReference type="PANTHER" id="PTHR10795">
    <property type="entry name" value="PROPROTEIN CONVERTASE SUBTILISIN/KEXIN"/>
    <property type="match status" value="1"/>
</dbReference>
<dbReference type="Gene3D" id="3.40.50.200">
    <property type="entry name" value="Peptidase S8/S53 domain"/>
    <property type="match status" value="1"/>
</dbReference>
<evidence type="ECO:0000259" key="16">
    <source>
        <dbReference type="Pfam" id="PF17766"/>
    </source>
</evidence>
<dbReference type="EMBL" id="PSQE01000008">
    <property type="protein sequence ID" value="RHN39638.1"/>
    <property type="molecule type" value="Genomic_DNA"/>
</dbReference>
<keyword evidence="7" id="KW-0732">Signal</keyword>
<evidence type="ECO:0000256" key="3">
    <source>
        <dbReference type="ARBA" id="ARBA00011073"/>
    </source>
</evidence>
<evidence type="ECO:0000313" key="20">
    <source>
        <dbReference type="Proteomes" id="UP000002051"/>
    </source>
</evidence>
<keyword evidence="6 12" id="KW-0645">Protease</keyword>
<feature type="domain" description="Subtilisin-like protease fibronectin type-III" evidence="16">
    <location>
        <begin position="656"/>
        <end position="757"/>
    </location>
</feature>